<name>A0A2J7Z119_9CHLO</name>
<evidence type="ECO:0000313" key="2">
    <source>
        <dbReference type="EMBL" id="PNG93967.1"/>
    </source>
</evidence>
<organism evidence="2 3">
    <name type="scientific">Tetrabaena socialis</name>
    <dbReference type="NCBI Taxonomy" id="47790"/>
    <lineage>
        <taxon>Eukaryota</taxon>
        <taxon>Viridiplantae</taxon>
        <taxon>Chlorophyta</taxon>
        <taxon>core chlorophytes</taxon>
        <taxon>Chlorophyceae</taxon>
        <taxon>CS clade</taxon>
        <taxon>Chlamydomonadales</taxon>
        <taxon>Tetrabaenaceae</taxon>
        <taxon>Tetrabaena</taxon>
    </lineage>
</organism>
<dbReference type="AlphaFoldDB" id="A0A2J7Z119"/>
<dbReference type="Proteomes" id="UP000236333">
    <property type="component" value="Unassembled WGS sequence"/>
</dbReference>
<feature type="region of interest" description="Disordered" evidence="1">
    <location>
        <begin position="1"/>
        <end position="23"/>
    </location>
</feature>
<reference evidence="2 3" key="1">
    <citation type="journal article" date="2017" name="Mol. Biol. Evol.">
        <title>The 4-celled Tetrabaena socialis nuclear genome reveals the essential components for genetic control of cell number at the origin of multicellularity in the volvocine lineage.</title>
        <authorList>
            <person name="Featherston J."/>
            <person name="Arakaki Y."/>
            <person name="Hanschen E.R."/>
            <person name="Ferris P.J."/>
            <person name="Michod R.E."/>
            <person name="Olson B.J.S.C."/>
            <person name="Nozaki H."/>
            <person name="Durand P.M."/>
        </authorList>
    </citation>
    <scope>NUCLEOTIDE SEQUENCE [LARGE SCALE GENOMIC DNA]</scope>
    <source>
        <strain evidence="2 3">NIES-571</strain>
    </source>
</reference>
<dbReference type="EMBL" id="PGGS01004766">
    <property type="protein sequence ID" value="PNG93967.1"/>
    <property type="molecule type" value="Genomic_DNA"/>
</dbReference>
<accession>A0A2J7Z119</accession>
<sequence length="23" mass="2537">MAKAKEEDDAGDDEETGQRGERV</sequence>
<protein>
    <submittedName>
        <fullName evidence="2">Uncharacterized protein</fullName>
    </submittedName>
</protein>
<keyword evidence="3" id="KW-1185">Reference proteome</keyword>
<proteinExistence type="predicted"/>
<evidence type="ECO:0000256" key="1">
    <source>
        <dbReference type="SAM" id="MobiDB-lite"/>
    </source>
</evidence>
<gene>
    <name evidence="2" type="ORF">TSOC_015277</name>
</gene>
<comment type="caution">
    <text evidence="2">The sequence shown here is derived from an EMBL/GenBank/DDBJ whole genome shotgun (WGS) entry which is preliminary data.</text>
</comment>
<evidence type="ECO:0000313" key="3">
    <source>
        <dbReference type="Proteomes" id="UP000236333"/>
    </source>
</evidence>